<dbReference type="GO" id="GO:0005789">
    <property type="term" value="C:endoplasmic reticulum membrane"/>
    <property type="evidence" value="ECO:0007669"/>
    <property type="project" value="TreeGrafter"/>
</dbReference>
<evidence type="ECO:0000256" key="5">
    <source>
        <dbReference type="ARBA" id="ARBA00022989"/>
    </source>
</evidence>
<dbReference type="Proteomes" id="UP001458880">
    <property type="component" value="Unassembled WGS sequence"/>
</dbReference>
<keyword evidence="3" id="KW-0813">Transport</keyword>
<evidence type="ECO:0000313" key="12">
    <source>
        <dbReference type="Proteomes" id="UP001458880"/>
    </source>
</evidence>
<comment type="subcellular location">
    <subcellularLocation>
        <location evidence="1">Golgi apparatus membrane</location>
        <topology evidence="1">Multi-pass membrane protein</topology>
    </subcellularLocation>
</comment>
<keyword evidence="5 10" id="KW-1133">Transmembrane helix</keyword>
<protein>
    <recommendedName>
        <fullName evidence="7">Adenosine 3'-phospho 5'-phosphosulfate transporter 2</fullName>
    </recommendedName>
    <alternativeName>
        <fullName evidence="8">PAPS transporter 2</fullName>
    </alternativeName>
    <alternativeName>
        <fullName evidence="9">Solute carrier family 35 member B3 homolog</fullName>
    </alternativeName>
</protein>
<proteinExistence type="inferred from homology"/>
<feature type="transmembrane region" description="Helical" evidence="10">
    <location>
        <begin position="183"/>
        <end position="200"/>
    </location>
</feature>
<organism evidence="11 12">
    <name type="scientific">Popillia japonica</name>
    <name type="common">Japanese beetle</name>
    <dbReference type="NCBI Taxonomy" id="7064"/>
    <lineage>
        <taxon>Eukaryota</taxon>
        <taxon>Metazoa</taxon>
        <taxon>Ecdysozoa</taxon>
        <taxon>Arthropoda</taxon>
        <taxon>Hexapoda</taxon>
        <taxon>Insecta</taxon>
        <taxon>Pterygota</taxon>
        <taxon>Neoptera</taxon>
        <taxon>Endopterygota</taxon>
        <taxon>Coleoptera</taxon>
        <taxon>Polyphaga</taxon>
        <taxon>Scarabaeiformia</taxon>
        <taxon>Scarabaeidae</taxon>
        <taxon>Rutelinae</taxon>
        <taxon>Popillia</taxon>
    </lineage>
</organism>
<dbReference type="PANTHER" id="PTHR10778:SF8">
    <property type="entry name" value="ADENOSINE 3'-PHOSPHO 5'-PHOSPHOSULFATE TRANSPORTER 2"/>
    <property type="match status" value="1"/>
</dbReference>
<dbReference type="EMBL" id="JASPKY010000490">
    <property type="protein sequence ID" value="KAK9695173.1"/>
    <property type="molecule type" value="Genomic_DNA"/>
</dbReference>
<gene>
    <name evidence="11" type="ORF">QE152_g33054</name>
</gene>
<sequence length="379" mass="42916">MSVNVKVNESYNAIPEKEKLKVLGFDITHYSQTLQLVLCSIAVFFFYILYGYMQELIFTLEGFRPYGWFLTLVQFGFYTIFGLTEKHASRIAARKIPLQTYFLLALLTLGTMGLSNASLGYLNYPTQVIFKSCKLIPVLVGGIVIQGKKYGPLDFLAAFFMCIGLILFTLTDSKISPNFNMNGIVMISMALLCDAIIGNVQEKSIKTYKASNAEVVLYSYGIGFIYIFIVMMLSGDLQEGLIFFSKEKSIKTYKASNAEVVLYSYGIGFIYIFIVMMLSGDLQEGLIFFSKHPKETYGYAFLFSVTGYLGIQVVLTLVRTCGAFVAVTQTVHIPIFMVCSLGYFWNLHEYLQQKESSKSIRFRNKNRVFYKADKTPALY</sequence>
<feature type="transmembrane region" description="Helical" evidence="10">
    <location>
        <begin position="128"/>
        <end position="145"/>
    </location>
</feature>
<evidence type="ECO:0000313" key="11">
    <source>
        <dbReference type="EMBL" id="KAK9695173.1"/>
    </source>
</evidence>
<dbReference type="AlphaFoldDB" id="A0AAW1IY11"/>
<feature type="transmembrane region" description="Helical" evidence="10">
    <location>
        <begin position="101"/>
        <end position="122"/>
    </location>
</feature>
<name>A0AAW1IY11_POPJA</name>
<evidence type="ECO:0000256" key="3">
    <source>
        <dbReference type="ARBA" id="ARBA00022448"/>
    </source>
</evidence>
<feature type="transmembrane region" description="Helical" evidence="10">
    <location>
        <begin position="212"/>
        <end position="233"/>
    </location>
</feature>
<comment type="similarity">
    <text evidence="2">Belongs to the nucleotide-sugar transporter family. SLC35B subfamily.</text>
</comment>
<dbReference type="InterPro" id="IPR013657">
    <property type="entry name" value="SCL35B1-4/HUT1"/>
</dbReference>
<evidence type="ECO:0000256" key="1">
    <source>
        <dbReference type="ARBA" id="ARBA00004653"/>
    </source>
</evidence>
<comment type="caution">
    <text evidence="11">The sequence shown here is derived from an EMBL/GenBank/DDBJ whole genome shotgun (WGS) entry which is preliminary data.</text>
</comment>
<evidence type="ECO:0000256" key="6">
    <source>
        <dbReference type="ARBA" id="ARBA00023136"/>
    </source>
</evidence>
<feature type="transmembrane region" description="Helical" evidence="10">
    <location>
        <begin position="324"/>
        <end position="345"/>
    </location>
</feature>
<feature type="transmembrane region" description="Helical" evidence="10">
    <location>
        <begin position="34"/>
        <end position="53"/>
    </location>
</feature>
<keyword evidence="4 10" id="KW-0812">Transmembrane</keyword>
<feature type="transmembrane region" description="Helical" evidence="10">
    <location>
        <begin position="152"/>
        <end position="171"/>
    </location>
</feature>
<evidence type="ECO:0000256" key="2">
    <source>
        <dbReference type="ARBA" id="ARBA00010694"/>
    </source>
</evidence>
<feature type="transmembrane region" description="Helical" evidence="10">
    <location>
        <begin position="65"/>
        <end position="81"/>
    </location>
</feature>
<keyword evidence="6 10" id="KW-0472">Membrane</keyword>
<dbReference type="Pfam" id="PF08449">
    <property type="entry name" value="UAA"/>
    <property type="match status" value="1"/>
</dbReference>
<evidence type="ECO:0000256" key="8">
    <source>
        <dbReference type="ARBA" id="ARBA00041866"/>
    </source>
</evidence>
<evidence type="ECO:0000256" key="4">
    <source>
        <dbReference type="ARBA" id="ARBA00022692"/>
    </source>
</evidence>
<feature type="transmembrane region" description="Helical" evidence="10">
    <location>
        <begin position="260"/>
        <end position="278"/>
    </location>
</feature>
<dbReference type="GO" id="GO:0000139">
    <property type="term" value="C:Golgi membrane"/>
    <property type="evidence" value="ECO:0007669"/>
    <property type="project" value="UniProtKB-SubCell"/>
</dbReference>
<evidence type="ECO:0000256" key="9">
    <source>
        <dbReference type="ARBA" id="ARBA00042729"/>
    </source>
</evidence>
<evidence type="ECO:0000256" key="7">
    <source>
        <dbReference type="ARBA" id="ARBA00039669"/>
    </source>
</evidence>
<dbReference type="PANTHER" id="PTHR10778">
    <property type="entry name" value="SOLUTE CARRIER FAMILY 35 MEMBER B"/>
    <property type="match status" value="1"/>
</dbReference>
<keyword evidence="12" id="KW-1185">Reference proteome</keyword>
<accession>A0AAW1IY11</accession>
<feature type="transmembrane region" description="Helical" evidence="10">
    <location>
        <begin position="299"/>
        <end position="318"/>
    </location>
</feature>
<evidence type="ECO:0000256" key="10">
    <source>
        <dbReference type="SAM" id="Phobius"/>
    </source>
</evidence>
<reference evidence="11 12" key="1">
    <citation type="journal article" date="2024" name="BMC Genomics">
        <title>De novo assembly and annotation of Popillia japonica's genome with initial clues to its potential as an invasive pest.</title>
        <authorList>
            <person name="Cucini C."/>
            <person name="Boschi S."/>
            <person name="Funari R."/>
            <person name="Cardaioli E."/>
            <person name="Iannotti N."/>
            <person name="Marturano G."/>
            <person name="Paoli F."/>
            <person name="Bruttini M."/>
            <person name="Carapelli A."/>
            <person name="Frati F."/>
            <person name="Nardi F."/>
        </authorList>
    </citation>
    <scope>NUCLEOTIDE SEQUENCE [LARGE SCALE GENOMIC DNA]</scope>
    <source>
        <strain evidence="11">DMR45628</strain>
    </source>
</reference>
<dbReference type="GO" id="GO:0046964">
    <property type="term" value="F:3'-phosphoadenosine 5'-phosphosulfate transmembrane transporter activity"/>
    <property type="evidence" value="ECO:0007669"/>
    <property type="project" value="TreeGrafter"/>
</dbReference>